<dbReference type="GO" id="GO:0006355">
    <property type="term" value="P:regulation of DNA-templated transcription"/>
    <property type="evidence" value="ECO:0007669"/>
    <property type="project" value="InterPro"/>
</dbReference>
<dbReference type="SMART" id="SM00421">
    <property type="entry name" value="HTH_LUXR"/>
    <property type="match status" value="1"/>
</dbReference>
<dbReference type="InterPro" id="IPR011006">
    <property type="entry name" value="CheY-like_superfamily"/>
</dbReference>
<feature type="modified residue" description="4-aspartylphosphate" evidence="5">
    <location>
        <position position="59"/>
    </location>
</feature>
<name>A0A7C1FIC4_9CHLR</name>
<organism evidence="8">
    <name type="scientific">Caldilinea aerophila</name>
    <dbReference type="NCBI Taxonomy" id="133453"/>
    <lineage>
        <taxon>Bacteria</taxon>
        <taxon>Bacillati</taxon>
        <taxon>Chloroflexota</taxon>
        <taxon>Caldilineae</taxon>
        <taxon>Caldilineales</taxon>
        <taxon>Caldilineaceae</taxon>
        <taxon>Caldilinea</taxon>
    </lineage>
</organism>
<dbReference type="GO" id="GO:0000160">
    <property type="term" value="P:phosphorelay signal transduction system"/>
    <property type="evidence" value="ECO:0007669"/>
    <property type="project" value="InterPro"/>
</dbReference>
<evidence type="ECO:0000259" key="6">
    <source>
        <dbReference type="PROSITE" id="PS50043"/>
    </source>
</evidence>
<keyword evidence="2" id="KW-0805">Transcription regulation</keyword>
<dbReference type="InterPro" id="IPR058245">
    <property type="entry name" value="NreC/VraR/RcsB-like_REC"/>
</dbReference>
<gene>
    <name evidence="8" type="ORF">ENQ20_13765</name>
</gene>
<evidence type="ECO:0000313" key="8">
    <source>
        <dbReference type="EMBL" id="HDX32536.1"/>
    </source>
</evidence>
<keyword evidence="1 5" id="KW-0597">Phosphoprotein</keyword>
<dbReference type="SUPFAM" id="SSF52172">
    <property type="entry name" value="CheY-like"/>
    <property type="match status" value="1"/>
</dbReference>
<dbReference type="SMART" id="SM00448">
    <property type="entry name" value="REC"/>
    <property type="match status" value="1"/>
</dbReference>
<sequence length="222" mass="24440">MTMTQKIRVLLVDDHMIVRIGLKALINAEPDMEVIGEADNGAEGVAAALALAPDVVVMDISMPAMDGLEATRRIRQERPTVQVLILTVHAHEKYLFPVLKAGAAGYVLKSTVDTELLDAIRTVARGGAFLYPSATRMLLEDYISQINSGVTPDAYENLSEREREVLKLLALGYTAAQIGEKLALSPKTVETYRVRIMEKLNLSSRPDLVQYALKRGLLSEYT</sequence>
<protein>
    <submittedName>
        <fullName evidence="8">Response regulator transcription factor</fullName>
    </submittedName>
</protein>
<dbReference type="PROSITE" id="PS50043">
    <property type="entry name" value="HTH_LUXR_2"/>
    <property type="match status" value="1"/>
</dbReference>
<dbReference type="PANTHER" id="PTHR43214:SF24">
    <property type="entry name" value="TRANSCRIPTIONAL REGULATORY PROTEIN NARL-RELATED"/>
    <property type="match status" value="1"/>
</dbReference>
<dbReference type="InterPro" id="IPR001789">
    <property type="entry name" value="Sig_transdc_resp-reg_receiver"/>
</dbReference>
<comment type="caution">
    <text evidence="8">The sequence shown here is derived from an EMBL/GenBank/DDBJ whole genome shotgun (WGS) entry which is preliminary data.</text>
</comment>
<evidence type="ECO:0000256" key="1">
    <source>
        <dbReference type="ARBA" id="ARBA00022553"/>
    </source>
</evidence>
<dbReference type="EMBL" id="DSMG01000140">
    <property type="protein sequence ID" value="HDX32536.1"/>
    <property type="molecule type" value="Genomic_DNA"/>
</dbReference>
<dbReference type="PRINTS" id="PR00038">
    <property type="entry name" value="HTHLUXR"/>
</dbReference>
<reference evidence="8" key="1">
    <citation type="journal article" date="2020" name="mSystems">
        <title>Genome- and Community-Level Interaction Insights into Carbon Utilization and Element Cycling Functions of Hydrothermarchaeota in Hydrothermal Sediment.</title>
        <authorList>
            <person name="Zhou Z."/>
            <person name="Liu Y."/>
            <person name="Xu W."/>
            <person name="Pan J."/>
            <person name="Luo Z.H."/>
            <person name="Li M."/>
        </authorList>
    </citation>
    <scope>NUCLEOTIDE SEQUENCE [LARGE SCALE GENOMIC DNA]</scope>
    <source>
        <strain evidence="8">SpSt-289</strain>
    </source>
</reference>
<evidence type="ECO:0000256" key="5">
    <source>
        <dbReference type="PROSITE-ProRule" id="PRU00169"/>
    </source>
</evidence>
<proteinExistence type="predicted"/>
<feature type="domain" description="HTH luxR-type" evidence="6">
    <location>
        <begin position="151"/>
        <end position="216"/>
    </location>
</feature>
<accession>A0A7C1FIC4</accession>
<dbReference type="PROSITE" id="PS50110">
    <property type="entry name" value="RESPONSE_REGULATORY"/>
    <property type="match status" value="1"/>
</dbReference>
<dbReference type="Gene3D" id="3.40.50.2300">
    <property type="match status" value="1"/>
</dbReference>
<dbReference type="InterPro" id="IPR000792">
    <property type="entry name" value="Tscrpt_reg_LuxR_C"/>
</dbReference>
<keyword evidence="4" id="KW-0804">Transcription</keyword>
<dbReference type="PROSITE" id="PS00622">
    <property type="entry name" value="HTH_LUXR_1"/>
    <property type="match status" value="1"/>
</dbReference>
<evidence type="ECO:0000256" key="3">
    <source>
        <dbReference type="ARBA" id="ARBA00023125"/>
    </source>
</evidence>
<evidence type="ECO:0000256" key="4">
    <source>
        <dbReference type="ARBA" id="ARBA00023163"/>
    </source>
</evidence>
<dbReference type="SUPFAM" id="SSF46894">
    <property type="entry name" value="C-terminal effector domain of the bipartite response regulators"/>
    <property type="match status" value="1"/>
</dbReference>
<feature type="domain" description="Response regulatory" evidence="7">
    <location>
        <begin position="8"/>
        <end position="124"/>
    </location>
</feature>
<dbReference type="InterPro" id="IPR016032">
    <property type="entry name" value="Sig_transdc_resp-reg_C-effctor"/>
</dbReference>
<dbReference type="GO" id="GO:0003677">
    <property type="term" value="F:DNA binding"/>
    <property type="evidence" value="ECO:0007669"/>
    <property type="project" value="UniProtKB-KW"/>
</dbReference>
<evidence type="ECO:0000259" key="7">
    <source>
        <dbReference type="PROSITE" id="PS50110"/>
    </source>
</evidence>
<keyword evidence="3" id="KW-0238">DNA-binding</keyword>
<dbReference type="Pfam" id="PF00196">
    <property type="entry name" value="GerE"/>
    <property type="match status" value="1"/>
</dbReference>
<dbReference type="AlphaFoldDB" id="A0A7C1FIC4"/>
<dbReference type="CDD" id="cd17535">
    <property type="entry name" value="REC_NarL-like"/>
    <property type="match status" value="1"/>
</dbReference>
<dbReference type="InterPro" id="IPR039420">
    <property type="entry name" value="WalR-like"/>
</dbReference>
<dbReference type="PANTHER" id="PTHR43214">
    <property type="entry name" value="TWO-COMPONENT RESPONSE REGULATOR"/>
    <property type="match status" value="1"/>
</dbReference>
<dbReference type="CDD" id="cd06170">
    <property type="entry name" value="LuxR_C_like"/>
    <property type="match status" value="1"/>
</dbReference>
<evidence type="ECO:0000256" key="2">
    <source>
        <dbReference type="ARBA" id="ARBA00023015"/>
    </source>
</evidence>
<dbReference type="Pfam" id="PF00072">
    <property type="entry name" value="Response_reg"/>
    <property type="match status" value="1"/>
</dbReference>